<name>A0A4R3NW41_9HYPH</name>
<accession>A0A4R3NW41</accession>
<evidence type="ECO:0000313" key="3">
    <source>
        <dbReference type="Proteomes" id="UP000295097"/>
    </source>
</evidence>
<keyword evidence="3" id="KW-1185">Reference proteome</keyword>
<feature type="domain" description="Extensin-like C-terminal" evidence="1">
    <location>
        <begin position="90"/>
        <end position="270"/>
    </location>
</feature>
<evidence type="ECO:0000313" key="2">
    <source>
        <dbReference type="EMBL" id="TCT42029.1"/>
    </source>
</evidence>
<gene>
    <name evidence="2" type="ORF">EDC90_100544</name>
</gene>
<evidence type="ECO:0000259" key="1">
    <source>
        <dbReference type="Pfam" id="PF06904"/>
    </source>
</evidence>
<proteinExistence type="predicted"/>
<dbReference type="EMBL" id="SMAR01000005">
    <property type="protein sequence ID" value="TCT42029.1"/>
    <property type="molecule type" value="Genomic_DNA"/>
</dbReference>
<sequence>MLGNRLLFEAFEFYVWQKDIALGLQKTFMTALALITMSLPVFAQEVPAEPPVPAKRPADLAETAREEKAEAKVQQEDAASLQTEDDVAFQQCISSLKALGAEFRSLETINDAGVCGIDKPIEVSVALEGVDLEPDATMRCETALLLARWARGYVDPSAKVAMGTDVRLTEIRQASAYVCRNRNNRSGGKISEHARGNAIDIRSLTFSNGQSVDMVPRKKASNITGAFQRTISASACLYFTTVLSPGSDATHQDHMHLDVIKRGGGYRYCR</sequence>
<protein>
    <recommendedName>
        <fullName evidence="1">Extensin-like C-terminal domain-containing protein</fullName>
    </recommendedName>
</protein>
<organism evidence="2 3">
    <name type="scientific">Martelella mediterranea</name>
    <dbReference type="NCBI Taxonomy" id="293089"/>
    <lineage>
        <taxon>Bacteria</taxon>
        <taxon>Pseudomonadati</taxon>
        <taxon>Pseudomonadota</taxon>
        <taxon>Alphaproteobacteria</taxon>
        <taxon>Hyphomicrobiales</taxon>
        <taxon>Aurantimonadaceae</taxon>
        <taxon>Martelella</taxon>
    </lineage>
</organism>
<dbReference type="Pfam" id="PF06904">
    <property type="entry name" value="Extensin-like_C"/>
    <property type="match status" value="1"/>
</dbReference>
<reference evidence="2 3" key="1">
    <citation type="submission" date="2019-03" db="EMBL/GenBank/DDBJ databases">
        <title>Freshwater and sediment microbial communities from various areas in North America, analyzing microbe dynamics in response to fracking.</title>
        <authorList>
            <person name="Lamendella R."/>
        </authorList>
    </citation>
    <scope>NUCLEOTIDE SEQUENCE [LARGE SCALE GENOMIC DNA]</scope>
    <source>
        <strain evidence="2 3">175.2</strain>
    </source>
</reference>
<dbReference type="InterPro" id="IPR009683">
    <property type="entry name" value="Extensin-like_C"/>
</dbReference>
<comment type="caution">
    <text evidence="2">The sequence shown here is derived from an EMBL/GenBank/DDBJ whole genome shotgun (WGS) entry which is preliminary data.</text>
</comment>
<dbReference type="Proteomes" id="UP000295097">
    <property type="component" value="Unassembled WGS sequence"/>
</dbReference>
<dbReference type="AlphaFoldDB" id="A0A4R3NW41"/>